<dbReference type="OrthoDB" id="9765647at2"/>
<evidence type="ECO:0000256" key="2">
    <source>
        <dbReference type="SAM" id="Phobius"/>
    </source>
</evidence>
<dbReference type="Gene3D" id="3.40.50.1820">
    <property type="entry name" value="alpha/beta hydrolase"/>
    <property type="match status" value="1"/>
</dbReference>
<feature type="region of interest" description="Disordered" evidence="1">
    <location>
        <begin position="1"/>
        <end position="27"/>
    </location>
</feature>
<accession>A0A5N6S0C9</accession>
<dbReference type="GO" id="GO:0052689">
    <property type="term" value="F:carboxylic ester hydrolase activity"/>
    <property type="evidence" value="ECO:0007669"/>
    <property type="project" value="TreeGrafter"/>
</dbReference>
<feature type="transmembrane region" description="Helical" evidence="2">
    <location>
        <begin position="486"/>
        <end position="519"/>
    </location>
</feature>
<dbReference type="EMBL" id="QDAG01000007">
    <property type="protein sequence ID" value="KAE8127847.1"/>
    <property type="molecule type" value="Genomic_DNA"/>
</dbReference>
<dbReference type="SUPFAM" id="SSF53474">
    <property type="entry name" value="alpha/beta-Hydrolases"/>
    <property type="match status" value="1"/>
</dbReference>
<feature type="compositionally biased region" description="Polar residues" evidence="1">
    <location>
        <begin position="1"/>
        <end position="11"/>
    </location>
</feature>
<protein>
    <submittedName>
        <fullName evidence="3">Alpha/beta hydrolase</fullName>
    </submittedName>
</protein>
<organism evidence="3 4">
    <name type="scientific">Bifidobacterium tibiigranuli</name>
    <dbReference type="NCBI Taxonomy" id="2172043"/>
    <lineage>
        <taxon>Bacteria</taxon>
        <taxon>Bacillati</taxon>
        <taxon>Actinomycetota</taxon>
        <taxon>Actinomycetes</taxon>
        <taxon>Bifidobacteriales</taxon>
        <taxon>Bifidobacteriaceae</taxon>
        <taxon>Bifidobacterium</taxon>
    </lineage>
</organism>
<feature type="transmembrane region" description="Helical" evidence="2">
    <location>
        <begin position="447"/>
        <end position="466"/>
    </location>
</feature>
<name>A0A5N6S0C9_9BIFI</name>
<keyword evidence="2" id="KW-1133">Transmembrane helix</keyword>
<evidence type="ECO:0000313" key="3">
    <source>
        <dbReference type="EMBL" id="KAE8127847.1"/>
    </source>
</evidence>
<dbReference type="InterPro" id="IPR053145">
    <property type="entry name" value="AB_hydrolase_Est10"/>
</dbReference>
<dbReference type="PANTHER" id="PTHR43265">
    <property type="entry name" value="ESTERASE ESTD"/>
    <property type="match status" value="1"/>
</dbReference>
<feature type="transmembrane region" description="Helical" evidence="2">
    <location>
        <begin position="404"/>
        <end position="427"/>
    </location>
</feature>
<feature type="compositionally biased region" description="Low complexity" evidence="1">
    <location>
        <begin position="14"/>
        <end position="27"/>
    </location>
</feature>
<reference evidence="3 4" key="1">
    <citation type="submission" date="2018-04" db="EMBL/GenBank/DDBJ databases">
        <authorList>
            <person name="Eckel V.P."/>
            <person name="Vogel R.F."/>
        </authorList>
    </citation>
    <scope>NUCLEOTIDE SEQUENCE [LARGE SCALE GENOMIC DNA]</scope>
    <source>
        <strain evidence="4">TMW 2.1764</strain>
    </source>
</reference>
<sequence length="521" mass="55724">MTPNWQVSPLTGDNAGNNAGNSGNSLANNRVTVAAPDTAIAARGQRTNQEGTYQVKETTLRIRLAPSVTVDAVLREPVGATGKRPGCLFIHGAGTGKAHTVYGDIASAMASAGIVTLVPDKRMDNYSTFQRDYTAMARDYVTSLNVLKSRSNVDASRVGLYAESEGTWIASVMTHDHPDLAFMILTSPPVVPGRRQMAMAASNYMTYIGAPEPMVRNVAKFISMDFSMLGLRYADFPAERYLDALTMPLLVNYGTEDLSMPIEQGATMLREHAHQAGNDNVTVRYYPANHQMRVGARTSQPGLPLDESYTHDLENWVNAVAAGASADDWSTPMIAGTQPHQRLAVPKTTTPGLIRSLPVLLILLALAPLCLLVGALGSLVLALTHRRRRRGAQDDRHGSFGAGIAGLLVANAITVVASMAGLLAYLARTVSAALALRNDASALSAGWMALRALALLSIVAFAWLLVRFAENRLAREPEHLPAQNSAPVVAAGFGHCLVLGSLTFSAMFSLVSLAFWGLFTL</sequence>
<keyword evidence="4" id="KW-1185">Reference proteome</keyword>
<comment type="caution">
    <text evidence="3">The sequence shown here is derived from an EMBL/GenBank/DDBJ whole genome shotgun (WGS) entry which is preliminary data.</text>
</comment>
<dbReference type="PANTHER" id="PTHR43265:SF1">
    <property type="entry name" value="ESTERASE ESTD"/>
    <property type="match status" value="1"/>
</dbReference>
<evidence type="ECO:0000256" key="1">
    <source>
        <dbReference type="SAM" id="MobiDB-lite"/>
    </source>
</evidence>
<feature type="transmembrane region" description="Helical" evidence="2">
    <location>
        <begin position="357"/>
        <end position="383"/>
    </location>
</feature>
<proteinExistence type="predicted"/>
<keyword evidence="3" id="KW-0378">Hydrolase</keyword>
<dbReference type="AlphaFoldDB" id="A0A5N6S0C9"/>
<keyword evidence="2" id="KW-0812">Transmembrane</keyword>
<gene>
    <name evidence="3" type="ORF">DDE84_07815</name>
</gene>
<evidence type="ECO:0000313" key="4">
    <source>
        <dbReference type="Proteomes" id="UP000325415"/>
    </source>
</evidence>
<dbReference type="Proteomes" id="UP000325415">
    <property type="component" value="Unassembled WGS sequence"/>
</dbReference>
<keyword evidence="2" id="KW-0472">Membrane</keyword>
<dbReference type="InterPro" id="IPR029058">
    <property type="entry name" value="AB_hydrolase_fold"/>
</dbReference>